<reference evidence="1" key="1">
    <citation type="submission" date="2018-06" db="EMBL/GenBank/DDBJ databases">
        <authorList>
            <person name="Zhirakovskaya E."/>
        </authorList>
    </citation>
    <scope>NUCLEOTIDE SEQUENCE</scope>
</reference>
<dbReference type="SUPFAM" id="SSF49899">
    <property type="entry name" value="Concanavalin A-like lectins/glucanases"/>
    <property type="match status" value="1"/>
</dbReference>
<organism evidence="1">
    <name type="scientific">hydrothermal vent metagenome</name>
    <dbReference type="NCBI Taxonomy" id="652676"/>
    <lineage>
        <taxon>unclassified sequences</taxon>
        <taxon>metagenomes</taxon>
        <taxon>ecological metagenomes</taxon>
    </lineage>
</organism>
<name>A0A3B0ULJ1_9ZZZZ</name>
<evidence type="ECO:0000313" key="1">
    <source>
        <dbReference type="EMBL" id="VAW29113.1"/>
    </source>
</evidence>
<accession>A0A3B0ULJ1</accession>
<dbReference type="Gene3D" id="2.60.120.200">
    <property type="match status" value="1"/>
</dbReference>
<feature type="non-terminal residue" evidence="1">
    <location>
        <position position="1"/>
    </location>
</feature>
<dbReference type="AlphaFoldDB" id="A0A3B0ULJ1"/>
<dbReference type="EMBL" id="UOES01000519">
    <property type="protein sequence ID" value="VAW29113.1"/>
    <property type="molecule type" value="Genomic_DNA"/>
</dbReference>
<sequence length="41" mass="4594">LNTLLIGSNPAFGEYFSGAIDEVRIYSRTLTTSEIQEIFNL</sequence>
<gene>
    <name evidence="1" type="ORF">MNBD_BACTEROID06-1462</name>
</gene>
<dbReference type="Pfam" id="PF13385">
    <property type="entry name" value="Laminin_G_3"/>
    <property type="match status" value="1"/>
</dbReference>
<evidence type="ECO:0008006" key="2">
    <source>
        <dbReference type="Google" id="ProtNLM"/>
    </source>
</evidence>
<proteinExistence type="predicted"/>
<protein>
    <recommendedName>
        <fullName evidence="2">LamG-like jellyroll fold domain-containing protein</fullName>
    </recommendedName>
</protein>
<dbReference type="InterPro" id="IPR013320">
    <property type="entry name" value="ConA-like_dom_sf"/>
</dbReference>